<evidence type="ECO:0000313" key="3">
    <source>
        <dbReference type="Proteomes" id="UP000784294"/>
    </source>
</evidence>
<keyword evidence="3" id="KW-1185">Reference proteome</keyword>
<reference evidence="2" key="1">
    <citation type="submission" date="2018-11" db="EMBL/GenBank/DDBJ databases">
        <authorList>
            <consortium name="Pathogen Informatics"/>
        </authorList>
    </citation>
    <scope>NUCLEOTIDE SEQUENCE</scope>
</reference>
<evidence type="ECO:0000313" key="2">
    <source>
        <dbReference type="EMBL" id="VEL07785.1"/>
    </source>
</evidence>
<gene>
    <name evidence="2" type="ORF">PXEA_LOCUS1225</name>
</gene>
<feature type="compositionally biased region" description="Low complexity" evidence="1">
    <location>
        <begin position="30"/>
        <end position="39"/>
    </location>
</feature>
<feature type="region of interest" description="Disordered" evidence="1">
    <location>
        <begin position="30"/>
        <end position="74"/>
    </location>
</feature>
<accession>A0A3S4ZZ38</accession>
<organism evidence="2 3">
    <name type="scientific">Protopolystoma xenopodis</name>
    <dbReference type="NCBI Taxonomy" id="117903"/>
    <lineage>
        <taxon>Eukaryota</taxon>
        <taxon>Metazoa</taxon>
        <taxon>Spiralia</taxon>
        <taxon>Lophotrochozoa</taxon>
        <taxon>Platyhelminthes</taxon>
        <taxon>Monogenea</taxon>
        <taxon>Polyopisthocotylea</taxon>
        <taxon>Polystomatidea</taxon>
        <taxon>Polystomatidae</taxon>
        <taxon>Protopolystoma</taxon>
    </lineage>
</organism>
<dbReference type="EMBL" id="CAAALY010002467">
    <property type="protein sequence ID" value="VEL07785.1"/>
    <property type="molecule type" value="Genomic_DNA"/>
</dbReference>
<comment type="caution">
    <text evidence="2">The sequence shown here is derived from an EMBL/GenBank/DDBJ whole genome shotgun (WGS) entry which is preliminary data.</text>
</comment>
<sequence>MADRLLVPSDTLVACSFLRLLKLLLSNRACSPSSQSHYSSCRKREQPSSQPYCSSTPSTDPPHSSSRFPVAAAEQSQNLPNIPHSVSKNPFSSSFKSGEAFLRRHQLSVVSALYTHGFHDRAARLLACLASDFRSSNSLQSKVGIGNGVRAHDDDEIRATGERRNVHQTKQSRADEKAIVETSDLLSSPLAFDLINYLLHIFLLLLSEWPTETQLCQLVLQARLPFSLALVIIRLSSLVLPACVSSIQKVVIRGVDPAAELASGRGDYYNTAISSACTNTPSSSPSHPSSKAINPDCARSKIALASIPTPFDWSKAPQVCREVDCLEASLDCLNRLLAFITETVRRALLVRRTTPTEAINSDTSKDLTSLAEQRPAMNVSHPASYSETVFQSHSRQPPMNYTIGPTTLLGSNQKFTHTRSHTFTNHAVTNAPEPVRHPYLPLSLVLYIMPQFSLAKSFISTL</sequence>
<dbReference type="AlphaFoldDB" id="A0A3S4ZZ38"/>
<protein>
    <submittedName>
        <fullName evidence="2">Uncharacterized protein</fullName>
    </submittedName>
</protein>
<evidence type="ECO:0000256" key="1">
    <source>
        <dbReference type="SAM" id="MobiDB-lite"/>
    </source>
</evidence>
<dbReference type="Proteomes" id="UP000784294">
    <property type="component" value="Unassembled WGS sequence"/>
</dbReference>
<proteinExistence type="predicted"/>
<feature type="compositionally biased region" description="Low complexity" evidence="1">
    <location>
        <begin position="54"/>
        <end position="66"/>
    </location>
</feature>
<name>A0A3S4ZZ38_9PLAT</name>